<dbReference type="KEGG" id="vil:CFK37_08720"/>
<keyword evidence="2" id="KW-0378">Hydrolase</keyword>
<evidence type="ECO:0000313" key="3">
    <source>
        <dbReference type="Proteomes" id="UP000198312"/>
    </source>
</evidence>
<dbReference type="InterPro" id="IPR036514">
    <property type="entry name" value="SGNH_hydro_sf"/>
</dbReference>
<dbReference type="InterPro" id="IPR013830">
    <property type="entry name" value="SGNH_hydro"/>
</dbReference>
<dbReference type="Proteomes" id="UP000198312">
    <property type="component" value="Chromosome"/>
</dbReference>
<feature type="domain" description="SGNH hydrolase-type esterase" evidence="1">
    <location>
        <begin position="5"/>
        <end position="188"/>
    </location>
</feature>
<keyword evidence="3" id="KW-1185">Reference proteome</keyword>
<accession>A0A220U2E6</accession>
<dbReference type="Pfam" id="PF13472">
    <property type="entry name" value="Lipase_GDSL_2"/>
    <property type="match status" value="1"/>
</dbReference>
<proteinExistence type="predicted"/>
<organism evidence="2 3">
    <name type="scientific">Virgibacillus phasianinus</name>
    <dbReference type="NCBI Taxonomy" id="2017483"/>
    <lineage>
        <taxon>Bacteria</taxon>
        <taxon>Bacillati</taxon>
        <taxon>Bacillota</taxon>
        <taxon>Bacilli</taxon>
        <taxon>Bacillales</taxon>
        <taxon>Bacillaceae</taxon>
        <taxon>Virgibacillus</taxon>
    </lineage>
</organism>
<dbReference type="InterPro" id="IPR051532">
    <property type="entry name" value="Ester_Hydrolysis_Enzymes"/>
</dbReference>
<dbReference type="SUPFAM" id="SSF52266">
    <property type="entry name" value="SGNH hydrolase"/>
    <property type="match status" value="1"/>
</dbReference>
<protein>
    <submittedName>
        <fullName evidence="2">Hydrolase</fullName>
    </submittedName>
</protein>
<gene>
    <name evidence="2" type="ORF">CFK37_08720</name>
</gene>
<evidence type="ECO:0000313" key="2">
    <source>
        <dbReference type="EMBL" id="ASK62237.1"/>
    </source>
</evidence>
<dbReference type="OrthoDB" id="9794725at2"/>
<sequence>MRMVFIGDSITESGRFAELENLGTGYVRLIHDYLITTYPESPLEIINKGISGNRITDLAARWQTDAIDLQPDIISISIGINDVWRQLDQPDIEQIFPDEFEKIYEDLLMKIKNQTSATIVLMEPTVIEENAESLGNEKLKPYVECVNRLAEKYQATTVPAHQSFKKYLMEGTGYKLTTDGVHMNSAGNMLMATSWLQATKSLL</sequence>
<dbReference type="RefSeq" id="WP_089061497.1">
    <property type="nucleotide sequence ID" value="NZ_CP022315.1"/>
</dbReference>
<reference evidence="2 3" key="1">
    <citation type="submission" date="2017-07" db="EMBL/GenBank/DDBJ databases">
        <title>Virgibacillus sp. LM2416.</title>
        <authorList>
            <person name="Tak E.J."/>
            <person name="Bae J.-W."/>
        </authorList>
    </citation>
    <scope>NUCLEOTIDE SEQUENCE [LARGE SCALE GENOMIC DNA]</scope>
    <source>
        <strain evidence="2 3">LM2416</strain>
    </source>
</reference>
<name>A0A220U2E6_9BACI</name>
<evidence type="ECO:0000259" key="1">
    <source>
        <dbReference type="Pfam" id="PF13472"/>
    </source>
</evidence>
<dbReference type="Gene3D" id="3.40.50.1110">
    <property type="entry name" value="SGNH hydrolase"/>
    <property type="match status" value="1"/>
</dbReference>
<dbReference type="EMBL" id="CP022315">
    <property type="protein sequence ID" value="ASK62237.1"/>
    <property type="molecule type" value="Genomic_DNA"/>
</dbReference>
<dbReference type="GO" id="GO:0004622">
    <property type="term" value="F:phosphatidylcholine lysophospholipase activity"/>
    <property type="evidence" value="ECO:0007669"/>
    <property type="project" value="TreeGrafter"/>
</dbReference>
<dbReference type="AlphaFoldDB" id="A0A220U2E6"/>
<dbReference type="PANTHER" id="PTHR30383:SF5">
    <property type="entry name" value="SGNH HYDROLASE-TYPE ESTERASE DOMAIN-CONTAINING PROTEIN"/>
    <property type="match status" value="1"/>
</dbReference>
<dbReference type="PANTHER" id="PTHR30383">
    <property type="entry name" value="THIOESTERASE 1/PROTEASE 1/LYSOPHOSPHOLIPASE L1"/>
    <property type="match status" value="1"/>
</dbReference>
<dbReference type="CDD" id="cd01834">
    <property type="entry name" value="SGNH_hydrolase_like_2"/>
    <property type="match status" value="1"/>
</dbReference>